<keyword evidence="10 13" id="KW-0408">Iron</keyword>
<keyword evidence="11 14" id="KW-0503">Monooxygenase</keyword>
<dbReference type="PANTHER" id="PTHR24305">
    <property type="entry name" value="CYTOCHROME P450"/>
    <property type="match status" value="1"/>
</dbReference>
<dbReference type="CDD" id="cd11062">
    <property type="entry name" value="CYP58-like"/>
    <property type="match status" value="1"/>
</dbReference>
<dbReference type="GO" id="GO:0004497">
    <property type="term" value="F:monooxygenase activity"/>
    <property type="evidence" value="ECO:0007669"/>
    <property type="project" value="UniProtKB-KW"/>
</dbReference>
<feature type="binding site" description="axial binding residue" evidence="13">
    <location>
        <position position="448"/>
    </location>
    <ligand>
        <name>heme</name>
        <dbReference type="ChEBI" id="CHEBI:30413"/>
    </ligand>
    <ligandPart>
        <name>Fe</name>
        <dbReference type="ChEBI" id="CHEBI:18248"/>
    </ligandPart>
</feature>
<evidence type="ECO:0000256" key="8">
    <source>
        <dbReference type="ARBA" id="ARBA00022989"/>
    </source>
</evidence>
<keyword evidence="16" id="KW-1185">Reference proteome</keyword>
<evidence type="ECO:0000256" key="2">
    <source>
        <dbReference type="ARBA" id="ARBA00004370"/>
    </source>
</evidence>
<evidence type="ECO:0000256" key="3">
    <source>
        <dbReference type="ARBA" id="ARBA00004721"/>
    </source>
</evidence>
<dbReference type="AlphaFoldDB" id="A0AAW0CFQ8"/>
<comment type="subcellular location">
    <subcellularLocation>
        <location evidence="2">Membrane</location>
    </subcellularLocation>
</comment>
<dbReference type="PRINTS" id="PR00463">
    <property type="entry name" value="EP450I"/>
</dbReference>
<dbReference type="SUPFAM" id="SSF48264">
    <property type="entry name" value="Cytochrome P450"/>
    <property type="match status" value="1"/>
</dbReference>
<evidence type="ECO:0008006" key="17">
    <source>
        <dbReference type="Google" id="ProtNLM"/>
    </source>
</evidence>
<dbReference type="InterPro" id="IPR050121">
    <property type="entry name" value="Cytochrome_P450_monoxygenase"/>
</dbReference>
<dbReference type="PROSITE" id="PS00086">
    <property type="entry name" value="CYTOCHROME_P450"/>
    <property type="match status" value="1"/>
</dbReference>
<dbReference type="InterPro" id="IPR002401">
    <property type="entry name" value="Cyt_P450_E_grp-I"/>
</dbReference>
<evidence type="ECO:0000313" key="15">
    <source>
        <dbReference type="EMBL" id="KAK7037589.1"/>
    </source>
</evidence>
<keyword evidence="9 14" id="KW-0560">Oxidoreductase</keyword>
<evidence type="ECO:0000256" key="10">
    <source>
        <dbReference type="ARBA" id="ARBA00023004"/>
    </source>
</evidence>
<keyword evidence="12" id="KW-0472">Membrane</keyword>
<dbReference type="InterPro" id="IPR017972">
    <property type="entry name" value="Cyt_P450_CS"/>
</dbReference>
<gene>
    <name evidence="15" type="ORF">VNI00_011081</name>
</gene>
<keyword evidence="5 13" id="KW-0349">Heme</keyword>
<protein>
    <recommendedName>
        <fullName evidence="17">Cytochrome P450</fullName>
    </recommendedName>
</protein>
<dbReference type="PRINTS" id="PR00385">
    <property type="entry name" value="P450"/>
</dbReference>
<evidence type="ECO:0000256" key="6">
    <source>
        <dbReference type="ARBA" id="ARBA00022692"/>
    </source>
</evidence>
<keyword evidence="7 13" id="KW-0479">Metal-binding</keyword>
<reference evidence="15 16" key="1">
    <citation type="submission" date="2024-01" db="EMBL/GenBank/DDBJ databases">
        <title>A draft genome for a cacao thread blight-causing isolate of Paramarasmius palmivorus.</title>
        <authorList>
            <person name="Baruah I.K."/>
            <person name="Bukari Y."/>
            <person name="Amoako-Attah I."/>
            <person name="Meinhardt L.W."/>
            <person name="Bailey B.A."/>
            <person name="Cohen S.P."/>
        </authorList>
    </citation>
    <scope>NUCLEOTIDE SEQUENCE [LARGE SCALE GENOMIC DNA]</scope>
    <source>
        <strain evidence="15 16">GH-12</strain>
    </source>
</reference>
<comment type="pathway">
    <text evidence="3">Secondary metabolite biosynthesis; terpenoid biosynthesis.</text>
</comment>
<evidence type="ECO:0000256" key="9">
    <source>
        <dbReference type="ARBA" id="ARBA00023002"/>
    </source>
</evidence>
<sequence>MVQPSEALALVALVTVALFAAKLFRPDPLKSFPGPSLAKWTWLYRAYYDIVADGEWLHHLRDLHEKYGTAVRVGSNELHFTEPAAYHDIYNSPYKMSKEPVMYRDAFEFGLPSNVFSVVNPKEHSEIKSLFSSYFSRKCVLKLEHVIQERVDTFISQMLKNHSASPAYMNHAFRSITLDVITLYTLRTHVDATSYPSFRHPAILSVDDTMVTTWIFRHMAGLGHLVAKLPDWLAILISSSAKPRIEMQREIEMLVDNALMEGKEDDPEGEDLNVFHTLVSNARVAGKLKQSHRVKKDWLVSEGTTLRIAGSDTVGNACTIGTRCLVRDDRVRAKLVQELDTAWPDKGNALPLERLEKLPYLTAVIKESLRLSYGVVTPMPRVVPESGAIIAGHAVPAGTIVSIANSFVHMNPDIFPDPARFYPERWLEDKDHTLDRFLVSFGKGPRSCLGINLAWCELYLILGNVFRKLAFKSDSDLCSEVQFREYFVPTYVGDVLSATVTERE</sequence>
<dbReference type="Pfam" id="PF00067">
    <property type="entry name" value="p450"/>
    <property type="match status" value="1"/>
</dbReference>
<dbReference type="GO" id="GO:0020037">
    <property type="term" value="F:heme binding"/>
    <property type="evidence" value="ECO:0007669"/>
    <property type="project" value="InterPro"/>
</dbReference>
<dbReference type="InterPro" id="IPR036396">
    <property type="entry name" value="Cyt_P450_sf"/>
</dbReference>
<evidence type="ECO:0000256" key="11">
    <source>
        <dbReference type="ARBA" id="ARBA00023033"/>
    </source>
</evidence>
<evidence type="ECO:0000256" key="14">
    <source>
        <dbReference type="RuleBase" id="RU000461"/>
    </source>
</evidence>
<accession>A0AAW0CFQ8</accession>
<evidence type="ECO:0000256" key="5">
    <source>
        <dbReference type="ARBA" id="ARBA00022617"/>
    </source>
</evidence>
<dbReference type="Proteomes" id="UP001383192">
    <property type="component" value="Unassembled WGS sequence"/>
</dbReference>
<dbReference type="GO" id="GO:0005506">
    <property type="term" value="F:iron ion binding"/>
    <property type="evidence" value="ECO:0007669"/>
    <property type="project" value="InterPro"/>
</dbReference>
<evidence type="ECO:0000256" key="12">
    <source>
        <dbReference type="ARBA" id="ARBA00023136"/>
    </source>
</evidence>
<dbReference type="InterPro" id="IPR001128">
    <property type="entry name" value="Cyt_P450"/>
</dbReference>
<dbReference type="GO" id="GO:0016705">
    <property type="term" value="F:oxidoreductase activity, acting on paired donors, with incorporation or reduction of molecular oxygen"/>
    <property type="evidence" value="ECO:0007669"/>
    <property type="project" value="InterPro"/>
</dbReference>
<comment type="similarity">
    <text evidence="4 14">Belongs to the cytochrome P450 family.</text>
</comment>
<keyword evidence="6" id="KW-0812">Transmembrane</keyword>
<dbReference type="GO" id="GO:0016020">
    <property type="term" value="C:membrane"/>
    <property type="evidence" value="ECO:0007669"/>
    <property type="project" value="UniProtKB-SubCell"/>
</dbReference>
<evidence type="ECO:0000256" key="7">
    <source>
        <dbReference type="ARBA" id="ARBA00022723"/>
    </source>
</evidence>
<keyword evidence="8" id="KW-1133">Transmembrane helix</keyword>
<dbReference type="PANTHER" id="PTHR24305:SF166">
    <property type="entry name" value="CYTOCHROME P450 12A4, MITOCHONDRIAL-RELATED"/>
    <property type="match status" value="1"/>
</dbReference>
<dbReference type="Gene3D" id="1.10.630.10">
    <property type="entry name" value="Cytochrome P450"/>
    <property type="match status" value="1"/>
</dbReference>
<evidence type="ECO:0000256" key="1">
    <source>
        <dbReference type="ARBA" id="ARBA00001971"/>
    </source>
</evidence>
<dbReference type="EMBL" id="JAYKXP010000046">
    <property type="protein sequence ID" value="KAK7037589.1"/>
    <property type="molecule type" value="Genomic_DNA"/>
</dbReference>
<name>A0AAW0CFQ8_9AGAR</name>
<evidence type="ECO:0000313" key="16">
    <source>
        <dbReference type="Proteomes" id="UP001383192"/>
    </source>
</evidence>
<proteinExistence type="inferred from homology"/>
<comment type="caution">
    <text evidence="15">The sequence shown here is derived from an EMBL/GenBank/DDBJ whole genome shotgun (WGS) entry which is preliminary data.</text>
</comment>
<organism evidence="15 16">
    <name type="scientific">Paramarasmius palmivorus</name>
    <dbReference type="NCBI Taxonomy" id="297713"/>
    <lineage>
        <taxon>Eukaryota</taxon>
        <taxon>Fungi</taxon>
        <taxon>Dikarya</taxon>
        <taxon>Basidiomycota</taxon>
        <taxon>Agaricomycotina</taxon>
        <taxon>Agaricomycetes</taxon>
        <taxon>Agaricomycetidae</taxon>
        <taxon>Agaricales</taxon>
        <taxon>Marasmiineae</taxon>
        <taxon>Marasmiaceae</taxon>
        <taxon>Paramarasmius</taxon>
    </lineage>
</organism>
<evidence type="ECO:0000256" key="4">
    <source>
        <dbReference type="ARBA" id="ARBA00010617"/>
    </source>
</evidence>
<comment type="cofactor">
    <cofactor evidence="1 13">
        <name>heme</name>
        <dbReference type="ChEBI" id="CHEBI:30413"/>
    </cofactor>
</comment>
<evidence type="ECO:0000256" key="13">
    <source>
        <dbReference type="PIRSR" id="PIRSR602401-1"/>
    </source>
</evidence>